<dbReference type="KEGG" id="poj:PtoMrB4_23590"/>
<accession>A0A679GGV2</accession>
<name>A0A679GGV2_9GAMM</name>
<dbReference type="EMBL" id="AP022642">
    <property type="protein sequence ID" value="BCA28382.1"/>
    <property type="molecule type" value="Genomic_DNA"/>
</dbReference>
<dbReference type="Proteomes" id="UP000501237">
    <property type="component" value="Chromosome"/>
</dbReference>
<evidence type="ECO:0000313" key="2">
    <source>
        <dbReference type="Proteomes" id="UP000501237"/>
    </source>
</evidence>
<dbReference type="RefSeq" id="WP_172433371.1">
    <property type="nucleotide sequence ID" value="NZ_AP022642.1"/>
</dbReference>
<sequence length="108" mass="11279">MAADAPSVVALAQPVAVVVEPARVAGVAIAAGGQGPPGRDGAPGGTTFEWSQDIPLAVWTVPHNLGRYPSVTVVDHLGNRVEPDITYIDQDIVQITHGRPEIGKAYFN</sequence>
<reference evidence="1 2" key="1">
    <citation type="journal article" date="2020" name="Microbiol. Resour. Announc.">
        <title>Complete genome sequence of Pseudomonas otitidis strain MrB4, isolated from Lake Biwa in Japan.</title>
        <authorList>
            <person name="Miyazaki K."/>
            <person name="Hase E."/>
            <person name="Maruya T."/>
        </authorList>
    </citation>
    <scope>NUCLEOTIDE SEQUENCE [LARGE SCALE GENOMIC DNA]</scope>
    <source>
        <strain evidence="1 2">MrB4</strain>
    </source>
</reference>
<proteinExistence type="predicted"/>
<protein>
    <submittedName>
        <fullName evidence="1">Uncharacterized protein</fullName>
    </submittedName>
</protein>
<dbReference type="GeneID" id="57397579"/>
<dbReference type="AlphaFoldDB" id="A0A679GGV2"/>
<evidence type="ECO:0000313" key="1">
    <source>
        <dbReference type="EMBL" id="BCA28382.1"/>
    </source>
</evidence>
<gene>
    <name evidence="1" type="ORF">PtoMrB4_23590</name>
</gene>
<organism evidence="1 2">
    <name type="scientific">Metapseudomonas otitidis</name>
    <dbReference type="NCBI Taxonomy" id="319939"/>
    <lineage>
        <taxon>Bacteria</taxon>
        <taxon>Pseudomonadati</taxon>
        <taxon>Pseudomonadota</taxon>
        <taxon>Gammaproteobacteria</taxon>
        <taxon>Pseudomonadales</taxon>
        <taxon>Pseudomonadaceae</taxon>
        <taxon>Metapseudomonas</taxon>
    </lineage>
</organism>